<evidence type="ECO:0000256" key="1">
    <source>
        <dbReference type="SAM" id="MobiDB-lite"/>
    </source>
</evidence>
<feature type="region of interest" description="Disordered" evidence="1">
    <location>
        <begin position="116"/>
        <end position="162"/>
    </location>
</feature>
<dbReference type="EMBL" id="NMUH01010870">
    <property type="protein sequence ID" value="MQM21329.1"/>
    <property type="molecule type" value="Genomic_DNA"/>
</dbReference>
<gene>
    <name evidence="2" type="ORF">Taro_054368</name>
</gene>
<evidence type="ECO:0000313" key="3">
    <source>
        <dbReference type="Proteomes" id="UP000652761"/>
    </source>
</evidence>
<keyword evidence="3" id="KW-1185">Reference proteome</keyword>
<feature type="compositionally biased region" description="Gly residues" evidence="1">
    <location>
        <begin position="195"/>
        <end position="211"/>
    </location>
</feature>
<organism evidence="2 3">
    <name type="scientific">Colocasia esculenta</name>
    <name type="common">Wild taro</name>
    <name type="synonym">Arum esculentum</name>
    <dbReference type="NCBI Taxonomy" id="4460"/>
    <lineage>
        <taxon>Eukaryota</taxon>
        <taxon>Viridiplantae</taxon>
        <taxon>Streptophyta</taxon>
        <taxon>Embryophyta</taxon>
        <taxon>Tracheophyta</taxon>
        <taxon>Spermatophyta</taxon>
        <taxon>Magnoliopsida</taxon>
        <taxon>Liliopsida</taxon>
        <taxon>Araceae</taxon>
        <taxon>Aroideae</taxon>
        <taxon>Colocasieae</taxon>
        <taxon>Colocasia</taxon>
    </lineage>
</organism>
<dbReference type="AlphaFoldDB" id="A0A843XNM9"/>
<evidence type="ECO:0000313" key="2">
    <source>
        <dbReference type="EMBL" id="MQM21329.1"/>
    </source>
</evidence>
<accession>A0A843XNM9</accession>
<proteinExistence type="predicted"/>
<feature type="compositionally biased region" description="Basic and acidic residues" evidence="1">
    <location>
        <begin position="128"/>
        <end position="147"/>
    </location>
</feature>
<name>A0A843XNM9_COLES</name>
<reference evidence="2" key="1">
    <citation type="submission" date="2017-07" db="EMBL/GenBank/DDBJ databases">
        <title>Taro Niue Genome Assembly and Annotation.</title>
        <authorList>
            <person name="Atibalentja N."/>
            <person name="Keating K."/>
            <person name="Fields C.J."/>
        </authorList>
    </citation>
    <scope>NUCLEOTIDE SEQUENCE</scope>
    <source>
        <strain evidence="2">Niue_2</strain>
        <tissue evidence="2">Leaf</tissue>
    </source>
</reference>
<dbReference type="OrthoDB" id="10261212at2759"/>
<protein>
    <submittedName>
        <fullName evidence="2">Uncharacterized protein</fullName>
    </submittedName>
</protein>
<feature type="region of interest" description="Disordered" evidence="1">
    <location>
        <begin position="190"/>
        <end position="277"/>
    </location>
</feature>
<comment type="caution">
    <text evidence="2">The sequence shown here is derived from an EMBL/GenBank/DDBJ whole genome shotgun (WGS) entry which is preliminary data.</text>
</comment>
<feature type="compositionally biased region" description="Basic residues" evidence="1">
    <location>
        <begin position="151"/>
        <end position="160"/>
    </location>
</feature>
<dbReference type="Proteomes" id="UP000652761">
    <property type="component" value="Unassembled WGS sequence"/>
</dbReference>
<sequence length="277" mass="29786">MRKKNFGVRGKDRFGVRGTDGYGVRGTDGYGVRKKDGCVRERTDLVLPEVLLESGSVSLALRPNFSEFYPIRGGWSLLFVLPPNPFFPIPRGGSGRGLGSGNGCQGRRWRLSMGVEGAVPGAGDSGEGGDHCDGGDSGCKRRSDRLPRHNPPQHRRRGCPHVKGGVRVELQWGSHGASLRGVRRWRMRGTWQGRVHGGPTGAGSTGRGGRSGRSARRGWRTHTPASGAGRHPRERLNVAGWTRAGLLAKTSEQGREGSPAKRAGVRSSWRGGGSWAL</sequence>